<evidence type="ECO:0000256" key="3">
    <source>
        <dbReference type="ARBA" id="ARBA00008669"/>
    </source>
</evidence>
<feature type="coiled-coil region" evidence="10">
    <location>
        <begin position="1479"/>
        <end position="1508"/>
    </location>
</feature>
<dbReference type="Pfam" id="PF03810">
    <property type="entry name" value="IBN_N"/>
    <property type="match status" value="1"/>
</dbReference>
<dbReference type="InterPro" id="IPR016024">
    <property type="entry name" value="ARM-type_fold"/>
</dbReference>
<dbReference type="Pfam" id="PF08506">
    <property type="entry name" value="Cse1"/>
    <property type="match status" value="1"/>
</dbReference>
<dbReference type="InterPro" id="IPR013713">
    <property type="entry name" value="XPO2_central"/>
</dbReference>
<dbReference type="GO" id="GO:0006886">
    <property type="term" value="P:intracellular protein transport"/>
    <property type="evidence" value="ECO:0007669"/>
    <property type="project" value="InterPro"/>
</dbReference>
<keyword evidence="6 11" id="KW-1133">Transmembrane helix</keyword>
<feature type="transmembrane region" description="Helical" evidence="11">
    <location>
        <begin position="1406"/>
        <end position="1427"/>
    </location>
</feature>
<feature type="domain" description="Importin N-terminal" evidence="13">
    <location>
        <begin position="26"/>
        <end position="98"/>
    </location>
</feature>
<feature type="transmembrane region" description="Helical" evidence="11">
    <location>
        <begin position="1369"/>
        <end position="1386"/>
    </location>
</feature>
<dbReference type="GO" id="GO:0006897">
    <property type="term" value="P:endocytosis"/>
    <property type="evidence" value="ECO:0007669"/>
    <property type="project" value="TreeGrafter"/>
</dbReference>
<feature type="transmembrane region" description="Helical" evidence="11">
    <location>
        <begin position="1534"/>
        <end position="1552"/>
    </location>
</feature>
<dbReference type="GO" id="GO:0031267">
    <property type="term" value="F:small GTPase binding"/>
    <property type="evidence" value="ECO:0007669"/>
    <property type="project" value="InterPro"/>
</dbReference>
<keyword evidence="5 11" id="KW-0812">Transmembrane</keyword>
<dbReference type="SMART" id="SM00913">
    <property type="entry name" value="IBN_N"/>
    <property type="match status" value="1"/>
</dbReference>
<dbReference type="PROSITE" id="PS50166">
    <property type="entry name" value="IMPORTIN_B_NT"/>
    <property type="match status" value="1"/>
</dbReference>
<evidence type="ECO:0000256" key="7">
    <source>
        <dbReference type="ARBA" id="ARBA00023136"/>
    </source>
</evidence>
<protein>
    <recommendedName>
        <fullName evidence="4">Exportin-2</fullName>
    </recommendedName>
    <alternativeName>
        <fullName evidence="9">Importin-alpha re-exporter</fullName>
    </alternativeName>
</protein>
<name>A0A8S9ZY22_9BILA</name>
<feature type="transmembrane region" description="Helical" evidence="11">
    <location>
        <begin position="1436"/>
        <end position="1461"/>
    </location>
</feature>
<dbReference type="SUPFAM" id="SSF48371">
    <property type="entry name" value="ARM repeat"/>
    <property type="match status" value="1"/>
</dbReference>
<evidence type="ECO:0000256" key="2">
    <source>
        <dbReference type="ARBA" id="ARBA00005585"/>
    </source>
</evidence>
<dbReference type="InterPro" id="IPR000731">
    <property type="entry name" value="SSD"/>
</dbReference>
<dbReference type="InterPro" id="IPR005043">
    <property type="entry name" value="XPO2_C"/>
</dbReference>
<dbReference type="GO" id="GO:0018996">
    <property type="term" value="P:molting cycle, collagen and cuticulin-based cuticle"/>
    <property type="evidence" value="ECO:0007669"/>
    <property type="project" value="TreeGrafter"/>
</dbReference>
<accession>A0A8S9ZY22</accession>
<evidence type="ECO:0000256" key="11">
    <source>
        <dbReference type="SAM" id="Phobius"/>
    </source>
</evidence>
<dbReference type="Proteomes" id="UP000605970">
    <property type="component" value="Unassembled WGS sequence"/>
</dbReference>
<feature type="transmembrane region" description="Helical" evidence="11">
    <location>
        <begin position="1298"/>
        <end position="1320"/>
    </location>
</feature>
<gene>
    <name evidence="14" type="ORF">Mgra_00002600</name>
</gene>
<feature type="transmembrane region" description="Helical" evidence="11">
    <location>
        <begin position="1335"/>
        <end position="1357"/>
    </location>
</feature>
<comment type="similarity">
    <text evidence="3">Belongs to the XPO2/CSE1 family.</text>
</comment>
<evidence type="ECO:0000313" key="14">
    <source>
        <dbReference type="EMBL" id="KAF7637895.1"/>
    </source>
</evidence>
<dbReference type="InterPro" id="IPR051697">
    <property type="entry name" value="Patched_domain-protein"/>
</dbReference>
<evidence type="ECO:0000256" key="5">
    <source>
        <dbReference type="ARBA" id="ARBA00022692"/>
    </source>
</evidence>
<reference evidence="14" key="1">
    <citation type="journal article" date="2020" name="Ecol. Evol.">
        <title>Genome structure and content of the rice root-knot nematode (Meloidogyne graminicola).</title>
        <authorList>
            <person name="Phan N.T."/>
            <person name="Danchin E.G.J."/>
            <person name="Klopp C."/>
            <person name="Perfus-Barbeoch L."/>
            <person name="Kozlowski D.K."/>
            <person name="Koutsovoulos G.D."/>
            <person name="Lopez-Roques C."/>
            <person name="Bouchez O."/>
            <person name="Zahm M."/>
            <person name="Besnard G."/>
            <person name="Bellafiore S."/>
        </authorList>
    </citation>
    <scope>NUCLEOTIDE SEQUENCE</scope>
    <source>
        <strain evidence="14">VN-18</strain>
    </source>
</reference>
<keyword evidence="7 11" id="KW-0472">Membrane</keyword>
<proteinExistence type="inferred from homology"/>
<evidence type="ECO:0000256" key="4">
    <source>
        <dbReference type="ARBA" id="ARBA00018945"/>
    </source>
</evidence>
<organism evidence="14 15">
    <name type="scientific">Meloidogyne graminicola</name>
    <dbReference type="NCBI Taxonomy" id="189291"/>
    <lineage>
        <taxon>Eukaryota</taxon>
        <taxon>Metazoa</taxon>
        <taxon>Ecdysozoa</taxon>
        <taxon>Nematoda</taxon>
        <taxon>Chromadorea</taxon>
        <taxon>Rhabditida</taxon>
        <taxon>Tylenchina</taxon>
        <taxon>Tylenchomorpha</taxon>
        <taxon>Tylenchoidea</taxon>
        <taxon>Meloidogynidae</taxon>
        <taxon>Meloidogyninae</taxon>
        <taxon>Meloidogyne</taxon>
    </lineage>
</organism>
<dbReference type="EMBL" id="JABEBT010000016">
    <property type="protein sequence ID" value="KAF7637895.1"/>
    <property type="molecule type" value="Genomic_DNA"/>
</dbReference>
<evidence type="ECO:0000256" key="9">
    <source>
        <dbReference type="ARBA" id="ARBA00030693"/>
    </source>
</evidence>
<feature type="transmembrane region" description="Helical" evidence="11">
    <location>
        <begin position="1743"/>
        <end position="1761"/>
    </location>
</feature>
<sequence>MSNQVASEQIVGLLQATLSPESVKQAQDGLMQQASIPGFARVLLRILCDSNYPNHIRNTAAIFLKNFVKLNWSGEGDVTIAEDEREELRNTLLEIMFQVPTFLRSLITEIVCQISRVDFPEKWPRLVQLLAENLQKATDFEQLVVSLGTLEQLVCRYRHEVRSDFLWREIIFVVQNVSEPLTQLFSKMQFYLPNQEGGTQLSLTDRVSWLQIVLELTRIYHSLISQDLPEYFEDNLTPWMEGFLQMLSLKLPEQSSQITTEPTEYDKLCTEICEIATLFSQRFEDCFVPYTQRFMASVWNLLVFADGKIRFDALVNSALGFLAAICQRPQYVPYFRDEGVLKAICENVIVKNLTLRPEDFEIFENEPFEFLKRDIEGSDLETRRRGAFEFVRALCKHFEQELCILLANVIQEFLDKYKQNPSQNFVFKDLVYFLVSALASKGSTTRSGTTETRQLIDVNHFYLQNVRSDLLFGSINEVPILRCDALKYLVLFRNQLSTEQIIECFLGENCQFESSIFRFLSSNHFILHHYVAYAIERIILMKIPNSNDPLFTASNFQISVVIERLFDCLKSPQGYETHYIMKALMRLFVVMDDDLSRSSAHIYLSKLSQIVVDAIRIPKNPFLTHFLFESICIIIRKAYVKVEGGMDKYIIPMVDAIIQNDVAEFKPYAFQLIALLLDQSQEERVKNVSVSQDAYIAFFPALLRPEFWSRSANVPALILVFESFIRCLPQLPFGSQYSDQVLAIFQRLIASKAYDQHGFRLANALLPHLDTYEKMTSGAVFLAMLNRMHQNKTAKFSKQFTIFIFRYSAIKGGMFLANNLEQIQTGIFNMIIERIVLPEIKGMPQTTTYDEKRIIVIGSSRLISETIQLLGKNYALMTESVVNLLEAFEHKPKPVLEPEPVGVPEDGEINEVEYNDPYCKLLNAQHNEPFAVEIINIKKHFAQAVFMATQNNPETLGCLNARFLICHSHKEMFASSTVINPRINLSKSSRLGIGERLGDLTAEVFRIYGVFIGKHPGKVLISMIIFTILTMPGIIYLKINLDLYKLFVPLDAPVRFEFENQKAYDQIPGGQLDVDPPPSLIASSHSNQIATQQTANELRDIPRKRFLREVKRVHDQSGPQHHDILRFYVVHKQYENLLVSNILNKLFKYTQEMMNVHMEWGGEEWIFEDFCRKNPGQEYCNNDLNIWLKHAENLFKTNGTRNNPNLQLSYPVMYLFNRPKDIGNIIYGVNVTGLKHEIVGARVLTIHWFITFANAGDNLNAYYRYRDYLNNFWNKKTEESDIKFIPHNEKAMDDELKLIIETAIPFVLPATFQLMFFVYFTNLAKDIRKSKPVEALFGVISVCLSLGATFGIIFFCGIPFNPVSSTMPFLILAVGVDDSFLLLGAWRMTDPRWSLERRMGITMSDAGASITVTSLTNFGCFALGYFLSPTPAVADFCIMTAVGVAMDYFYQITFFASIMVYGGMREEEGGMAAYFKFWNKKENNNNNNLQEKNENNEEKSINKKLTDELNEPTLMHNFFKEYFGPFILKKEIKAFSWIIFILYITFSFYGCINMKVDISPKKYIRDNSPIQTFVYLADKYIWADNVMPTIHILKPPDFRNSSQKAKFNEMVFRLENTNYSIGRVSTNLWLWEYQSYLNDFPEIIYENDFYKRFHLRNFFSQFDYQQFRGMVKIKDNVIDGEPCIKAFTFQTSFYGLNSWEKRQNELFKWRAILNEYSEFKPFLAGIFSPFLIDQRKTIAPSSMQSVGSAVAVMTLISLFFLPDKQSVFVMSFSLISISMVFGDLNLIQFLWDV</sequence>
<feature type="transmembrane region" description="Helical" evidence="11">
    <location>
        <begin position="1767"/>
        <end position="1791"/>
    </location>
</feature>
<comment type="caution">
    <text evidence="14">The sequence shown here is derived from an EMBL/GenBank/DDBJ whole genome shotgun (WGS) entry which is preliminary data.</text>
</comment>
<dbReference type="GO" id="GO:0030659">
    <property type="term" value="C:cytoplasmic vesicle membrane"/>
    <property type="evidence" value="ECO:0007669"/>
    <property type="project" value="TreeGrafter"/>
</dbReference>
<evidence type="ECO:0000256" key="10">
    <source>
        <dbReference type="SAM" id="Coils"/>
    </source>
</evidence>
<dbReference type="Pfam" id="PF02460">
    <property type="entry name" value="Patched"/>
    <property type="match status" value="1"/>
</dbReference>
<dbReference type="PANTHER" id="PTHR10796">
    <property type="entry name" value="PATCHED-RELATED"/>
    <property type="match status" value="1"/>
</dbReference>
<evidence type="ECO:0000256" key="1">
    <source>
        <dbReference type="ARBA" id="ARBA00004141"/>
    </source>
</evidence>
<dbReference type="Gene3D" id="1.25.10.10">
    <property type="entry name" value="Leucine-rich Repeat Variant"/>
    <property type="match status" value="1"/>
</dbReference>
<comment type="similarity">
    <text evidence="2">Belongs to the patched family.</text>
</comment>
<keyword evidence="10" id="KW-0175">Coiled coil</keyword>
<dbReference type="SUPFAM" id="SSF82866">
    <property type="entry name" value="Multidrug efflux transporter AcrB transmembrane domain"/>
    <property type="match status" value="1"/>
</dbReference>
<evidence type="ECO:0000259" key="12">
    <source>
        <dbReference type="PROSITE" id="PS50156"/>
    </source>
</evidence>
<dbReference type="OrthoDB" id="3268246at2759"/>
<evidence type="ECO:0000259" key="13">
    <source>
        <dbReference type="PROSITE" id="PS50166"/>
    </source>
</evidence>
<dbReference type="InterPro" id="IPR003392">
    <property type="entry name" value="PTHD_SSD"/>
</dbReference>
<dbReference type="PROSITE" id="PS50156">
    <property type="entry name" value="SSD"/>
    <property type="match status" value="1"/>
</dbReference>
<keyword evidence="8" id="KW-0325">Glycoprotein</keyword>
<dbReference type="Pfam" id="PF03378">
    <property type="entry name" value="CAS_CSE1"/>
    <property type="match status" value="1"/>
</dbReference>
<dbReference type="GO" id="GO:0005886">
    <property type="term" value="C:plasma membrane"/>
    <property type="evidence" value="ECO:0007669"/>
    <property type="project" value="TreeGrafter"/>
</dbReference>
<feature type="domain" description="SSD" evidence="12">
    <location>
        <begin position="1305"/>
        <end position="1461"/>
    </location>
</feature>
<comment type="subcellular location">
    <subcellularLocation>
        <location evidence="1">Membrane</location>
        <topology evidence="1">Multi-pass membrane protein</topology>
    </subcellularLocation>
</comment>
<keyword evidence="15" id="KW-1185">Reference proteome</keyword>
<dbReference type="InterPro" id="IPR001494">
    <property type="entry name" value="Importin-beta_N"/>
</dbReference>
<dbReference type="PANTHER" id="PTHR10796:SF185">
    <property type="entry name" value="SSD DOMAIN-CONTAINING PROTEIN"/>
    <property type="match status" value="1"/>
</dbReference>
<evidence type="ECO:0000313" key="15">
    <source>
        <dbReference type="Proteomes" id="UP000605970"/>
    </source>
</evidence>
<evidence type="ECO:0000256" key="6">
    <source>
        <dbReference type="ARBA" id="ARBA00022989"/>
    </source>
</evidence>
<evidence type="ECO:0000256" key="8">
    <source>
        <dbReference type="ARBA" id="ARBA00023180"/>
    </source>
</evidence>
<dbReference type="InterPro" id="IPR011989">
    <property type="entry name" value="ARM-like"/>
</dbReference>
<dbReference type="Gene3D" id="1.20.1640.10">
    <property type="entry name" value="Multidrug efflux transporter AcrB transmembrane domain"/>
    <property type="match status" value="1"/>
</dbReference>
<feature type="transmembrane region" description="Helical" evidence="11">
    <location>
        <begin position="1019"/>
        <end position="1037"/>
    </location>
</feature>